<feature type="domain" description="Protein kinase" evidence="11">
    <location>
        <begin position="68"/>
        <end position="191"/>
    </location>
</feature>
<keyword evidence="5" id="KW-0418">Kinase</keyword>
<dbReference type="Proteomes" id="UP001498421">
    <property type="component" value="Unassembled WGS sequence"/>
</dbReference>
<evidence type="ECO:0000256" key="7">
    <source>
        <dbReference type="ARBA" id="ARBA00047899"/>
    </source>
</evidence>
<comment type="catalytic activity">
    <reaction evidence="8">
        <text>L-seryl-[protein] + ATP = O-phospho-L-seryl-[protein] + ADP + H(+)</text>
        <dbReference type="Rhea" id="RHEA:17989"/>
        <dbReference type="Rhea" id="RHEA-COMP:9863"/>
        <dbReference type="Rhea" id="RHEA-COMP:11604"/>
        <dbReference type="ChEBI" id="CHEBI:15378"/>
        <dbReference type="ChEBI" id="CHEBI:29999"/>
        <dbReference type="ChEBI" id="CHEBI:30616"/>
        <dbReference type="ChEBI" id="CHEBI:83421"/>
        <dbReference type="ChEBI" id="CHEBI:456216"/>
        <dbReference type="EC" id="2.7.11.1"/>
    </reaction>
</comment>
<dbReference type="PROSITE" id="PS00107">
    <property type="entry name" value="PROTEIN_KINASE_ATP"/>
    <property type="match status" value="1"/>
</dbReference>
<feature type="binding site" evidence="9">
    <location>
        <position position="97"/>
    </location>
    <ligand>
        <name>ATP</name>
        <dbReference type="ChEBI" id="CHEBI:30616"/>
    </ligand>
</feature>
<dbReference type="InterPro" id="IPR017441">
    <property type="entry name" value="Protein_kinase_ATP_BS"/>
</dbReference>
<dbReference type="InterPro" id="IPR011009">
    <property type="entry name" value="Kinase-like_dom_sf"/>
</dbReference>
<gene>
    <name evidence="12" type="ORF">QQZ08_008305</name>
</gene>
<dbReference type="SUPFAM" id="SSF56112">
    <property type="entry name" value="Protein kinase-like (PK-like)"/>
    <property type="match status" value="1"/>
</dbReference>
<comment type="caution">
    <text evidence="12">The sequence shown here is derived from an EMBL/GenBank/DDBJ whole genome shotgun (WGS) entry which is preliminary data.</text>
</comment>
<keyword evidence="4 9" id="KW-0547">Nucleotide-binding</keyword>
<keyword evidence="6 9" id="KW-0067">ATP-binding</keyword>
<dbReference type="InterPro" id="IPR051334">
    <property type="entry name" value="SRPK"/>
</dbReference>
<dbReference type="PROSITE" id="PS50011">
    <property type="entry name" value="PROTEIN_KINASE_DOM"/>
    <property type="match status" value="1"/>
</dbReference>
<evidence type="ECO:0000256" key="4">
    <source>
        <dbReference type="ARBA" id="ARBA00022741"/>
    </source>
</evidence>
<evidence type="ECO:0000256" key="10">
    <source>
        <dbReference type="SAM" id="MobiDB-lite"/>
    </source>
</evidence>
<evidence type="ECO:0000256" key="5">
    <source>
        <dbReference type="ARBA" id="ARBA00022777"/>
    </source>
</evidence>
<feature type="region of interest" description="Disordered" evidence="10">
    <location>
        <begin position="1"/>
        <end position="27"/>
    </location>
</feature>
<protein>
    <recommendedName>
        <fullName evidence="1">non-specific serine/threonine protein kinase</fullName>
        <ecNumber evidence="1">2.7.11.1</ecNumber>
    </recommendedName>
</protein>
<dbReference type="PANTHER" id="PTHR47634:SF9">
    <property type="entry name" value="PROTEIN KINASE DOMAIN-CONTAINING PROTEIN-RELATED"/>
    <property type="match status" value="1"/>
</dbReference>
<dbReference type="Gene3D" id="1.10.510.10">
    <property type="entry name" value="Transferase(Phosphotransferase) domain 1"/>
    <property type="match status" value="1"/>
</dbReference>
<evidence type="ECO:0000256" key="8">
    <source>
        <dbReference type="ARBA" id="ARBA00048679"/>
    </source>
</evidence>
<keyword evidence="3" id="KW-0808">Transferase</keyword>
<evidence type="ECO:0000256" key="9">
    <source>
        <dbReference type="PROSITE-ProRule" id="PRU10141"/>
    </source>
</evidence>
<comment type="catalytic activity">
    <reaction evidence="7">
        <text>L-threonyl-[protein] + ATP = O-phospho-L-threonyl-[protein] + ADP + H(+)</text>
        <dbReference type="Rhea" id="RHEA:46608"/>
        <dbReference type="Rhea" id="RHEA-COMP:11060"/>
        <dbReference type="Rhea" id="RHEA-COMP:11605"/>
        <dbReference type="ChEBI" id="CHEBI:15378"/>
        <dbReference type="ChEBI" id="CHEBI:30013"/>
        <dbReference type="ChEBI" id="CHEBI:30616"/>
        <dbReference type="ChEBI" id="CHEBI:61977"/>
        <dbReference type="ChEBI" id="CHEBI:456216"/>
        <dbReference type="EC" id="2.7.11.1"/>
    </reaction>
</comment>
<evidence type="ECO:0000256" key="2">
    <source>
        <dbReference type="ARBA" id="ARBA00022527"/>
    </source>
</evidence>
<keyword evidence="13" id="KW-1185">Reference proteome</keyword>
<proteinExistence type="predicted"/>
<evidence type="ECO:0000259" key="11">
    <source>
        <dbReference type="PROSITE" id="PS50011"/>
    </source>
</evidence>
<dbReference type="Gene3D" id="3.30.200.20">
    <property type="entry name" value="Phosphorylase Kinase, domain 1"/>
    <property type="match status" value="1"/>
</dbReference>
<keyword evidence="2" id="KW-0723">Serine/threonine-protein kinase</keyword>
<name>A0ABR1HW26_9HYPO</name>
<sequence>MTATDASPRGTEEAITSAPLAHGTTDDWGDFVDSDDECEIEEVAESPDRYVQGLYYPTYIGEVLADKYRVEHKLGHGGFSTVWMAYDLLGKRDVALKIMKPGDSGEHEYHIQNEIIRTVQDTSHLLTYWETFLLRGSHGNHRVLVFPLQGPNLRDCTRQKPVATRMSAARQLLQALKGLHDSGIVHRGKLT</sequence>
<evidence type="ECO:0000256" key="1">
    <source>
        <dbReference type="ARBA" id="ARBA00012513"/>
    </source>
</evidence>
<dbReference type="Pfam" id="PF00069">
    <property type="entry name" value="Pkinase"/>
    <property type="match status" value="1"/>
</dbReference>
<dbReference type="EMBL" id="JAZAVK010000086">
    <property type="protein sequence ID" value="KAK7425029.1"/>
    <property type="molecule type" value="Genomic_DNA"/>
</dbReference>
<evidence type="ECO:0000313" key="13">
    <source>
        <dbReference type="Proteomes" id="UP001498421"/>
    </source>
</evidence>
<organism evidence="12 13">
    <name type="scientific">Neonectria magnoliae</name>
    <dbReference type="NCBI Taxonomy" id="2732573"/>
    <lineage>
        <taxon>Eukaryota</taxon>
        <taxon>Fungi</taxon>
        <taxon>Dikarya</taxon>
        <taxon>Ascomycota</taxon>
        <taxon>Pezizomycotina</taxon>
        <taxon>Sordariomycetes</taxon>
        <taxon>Hypocreomycetidae</taxon>
        <taxon>Hypocreales</taxon>
        <taxon>Nectriaceae</taxon>
        <taxon>Neonectria</taxon>
    </lineage>
</organism>
<reference evidence="12 13" key="1">
    <citation type="journal article" date="2025" name="Microbiol. Resour. Announc.">
        <title>Draft genome sequences for Neonectria magnoliae and Neonectria punicea, canker pathogens of Liriodendron tulipifera and Acer saccharum in West Virginia.</title>
        <authorList>
            <person name="Petronek H.M."/>
            <person name="Kasson M.T."/>
            <person name="Metheny A.M."/>
            <person name="Stauder C.M."/>
            <person name="Lovett B."/>
            <person name="Lynch S.C."/>
            <person name="Garnas J.R."/>
            <person name="Kasson L.R."/>
            <person name="Stajich J.E."/>
        </authorList>
    </citation>
    <scope>NUCLEOTIDE SEQUENCE [LARGE SCALE GENOMIC DNA]</scope>
    <source>
        <strain evidence="12 13">NRRL 64651</strain>
    </source>
</reference>
<dbReference type="InterPro" id="IPR000719">
    <property type="entry name" value="Prot_kinase_dom"/>
</dbReference>
<dbReference type="EC" id="2.7.11.1" evidence="1"/>
<dbReference type="PANTHER" id="PTHR47634">
    <property type="entry name" value="PROTEIN KINASE DOMAIN-CONTAINING PROTEIN-RELATED"/>
    <property type="match status" value="1"/>
</dbReference>
<evidence type="ECO:0000313" key="12">
    <source>
        <dbReference type="EMBL" id="KAK7425029.1"/>
    </source>
</evidence>
<accession>A0ABR1HW26</accession>
<evidence type="ECO:0000256" key="6">
    <source>
        <dbReference type="ARBA" id="ARBA00022840"/>
    </source>
</evidence>
<evidence type="ECO:0000256" key="3">
    <source>
        <dbReference type="ARBA" id="ARBA00022679"/>
    </source>
</evidence>